<dbReference type="RefSeq" id="WP_124395910.1">
    <property type="nucleotide sequence ID" value="NZ_BHYM01000092.1"/>
</dbReference>
<keyword evidence="3" id="KW-0804">Transcription</keyword>
<organism evidence="7 8">
    <name type="scientific">Rhodococcus wratislaviensis</name>
    <name type="common">Tsukamurella wratislaviensis</name>
    <dbReference type="NCBI Taxonomy" id="44752"/>
    <lineage>
        <taxon>Bacteria</taxon>
        <taxon>Bacillati</taxon>
        <taxon>Actinomycetota</taxon>
        <taxon>Actinomycetes</taxon>
        <taxon>Mycobacteriales</taxon>
        <taxon>Nocardiaceae</taxon>
        <taxon>Rhodococcus</taxon>
    </lineage>
</organism>
<keyword evidence="8" id="KW-1185">Reference proteome</keyword>
<dbReference type="InterPro" id="IPR009057">
    <property type="entry name" value="Homeodomain-like_sf"/>
</dbReference>
<evidence type="ECO:0000313" key="8">
    <source>
        <dbReference type="Proteomes" id="UP000287519"/>
    </source>
</evidence>
<evidence type="ECO:0000256" key="4">
    <source>
        <dbReference type="PROSITE-ProRule" id="PRU00335"/>
    </source>
</evidence>
<keyword evidence="2 4" id="KW-0238">DNA-binding</keyword>
<dbReference type="GO" id="GO:0003700">
    <property type="term" value="F:DNA-binding transcription factor activity"/>
    <property type="evidence" value="ECO:0007669"/>
    <property type="project" value="TreeGrafter"/>
</dbReference>
<dbReference type="OrthoDB" id="3687980at2"/>
<dbReference type="InterPro" id="IPR001647">
    <property type="entry name" value="HTH_TetR"/>
</dbReference>
<sequence length="206" mass="22833">MKETKSRPRARGWTSSPGTKDRVLDGAAEVFGERGFTEATIADIVDASGVSQGSIYHHFGGKAEVFLAIWDDLMAQIEAGVSAALDNARKAGVTDRRELFEVSTRVNLELLWENQARAKVVAMGDTPPGFDAIRRGRSRKGSGHDIAILELGSSRREKLLRDYLLAMRAESARVVLGCRTRADLDEVIDYSLEYLRRLNPTQREPD</sequence>
<feature type="region of interest" description="Disordered" evidence="5">
    <location>
        <begin position="1"/>
        <end position="20"/>
    </location>
</feature>
<dbReference type="PRINTS" id="PR00455">
    <property type="entry name" value="HTHTETR"/>
</dbReference>
<evidence type="ECO:0000256" key="5">
    <source>
        <dbReference type="SAM" id="MobiDB-lite"/>
    </source>
</evidence>
<evidence type="ECO:0000256" key="1">
    <source>
        <dbReference type="ARBA" id="ARBA00023015"/>
    </source>
</evidence>
<evidence type="ECO:0000259" key="6">
    <source>
        <dbReference type="PROSITE" id="PS50977"/>
    </source>
</evidence>
<dbReference type="Pfam" id="PF00440">
    <property type="entry name" value="TetR_N"/>
    <property type="match status" value="1"/>
</dbReference>
<dbReference type="PANTHER" id="PTHR30055:SF234">
    <property type="entry name" value="HTH-TYPE TRANSCRIPTIONAL REGULATOR BETI"/>
    <property type="match status" value="1"/>
</dbReference>
<dbReference type="InterPro" id="IPR050109">
    <property type="entry name" value="HTH-type_TetR-like_transc_reg"/>
</dbReference>
<dbReference type="SUPFAM" id="SSF46689">
    <property type="entry name" value="Homeodomain-like"/>
    <property type="match status" value="1"/>
</dbReference>
<evidence type="ECO:0000256" key="3">
    <source>
        <dbReference type="ARBA" id="ARBA00023163"/>
    </source>
</evidence>
<evidence type="ECO:0000313" key="7">
    <source>
        <dbReference type="EMBL" id="GCE44299.1"/>
    </source>
</evidence>
<evidence type="ECO:0000256" key="2">
    <source>
        <dbReference type="ARBA" id="ARBA00023125"/>
    </source>
</evidence>
<dbReference type="InterPro" id="IPR023772">
    <property type="entry name" value="DNA-bd_HTH_TetR-type_CS"/>
</dbReference>
<dbReference type="Gene3D" id="1.10.357.10">
    <property type="entry name" value="Tetracycline Repressor, domain 2"/>
    <property type="match status" value="1"/>
</dbReference>
<feature type="domain" description="HTH tetR-type" evidence="6">
    <location>
        <begin position="17"/>
        <end position="77"/>
    </location>
</feature>
<protein>
    <submittedName>
        <fullName evidence="7">Transcriptional regulator, TetR family</fullName>
    </submittedName>
</protein>
<dbReference type="PROSITE" id="PS01081">
    <property type="entry name" value="HTH_TETR_1"/>
    <property type="match status" value="1"/>
</dbReference>
<dbReference type="PANTHER" id="PTHR30055">
    <property type="entry name" value="HTH-TYPE TRANSCRIPTIONAL REGULATOR RUTR"/>
    <property type="match status" value="1"/>
</dbReference>
<proteinExistence type="predicted"/>
<reference evidence="7 8" key="1">
    <citation type="submission" date="2018-11" db="EMBL/GenBank/DDBJ databases">
        <title>Microbial catabolism of amino acid.</title>
        <authorList>
            <person name="Hibi M."/>
            <person name="Ogawa J."/>
        </authorList>
    </citation>
    <scope>NUCLEOTIDE SEQUENCE [LARGE SCALE GENOMIC DNA]</scope>
    <source>
        <strain evidence="7 8">C31-06</strain>
    </source>
</reference>
<comment type="caution">
    <text evidence="7">The sequence shown here is derived from an EMBL/GenBank/DDBJ whole genome shotgun (WGS) entry which is preliminary data.</text>
</comment>
<name>A0A402CL90_RHOWR</name>
<dbReference type="EMBL" id="BHYM01000092">
    <property type="protein sequence ID" value="GCE44299.1"/>
    <property type="molecule type" value="Genomic_DNA"/>
</dbReference>
<dbReference type="GO" id="GO:0000976">
    <property type="term" value="F:transcription cis-regulatory region binding"/>
    <property type="evidence" value="ECO:0007669"/>
    <property type="project" value="TreeGrafter"/>
</dbReference>
<dbReference type="Proteomes" id="UP000287519">
    <property type="component" value="Unassembled WGS sequence"/>
</dbReference>
<keyword evidence="1" id="KW-0805">Transcription regulation</keyword>
<dbReference type="AlphaFoldDB" id="A0A402CL90"/>
<gene>
    <name evidence="7" type="ORF">Rhow_008720</name>
</gene>
<accession>A0A402CL90</accession>
<feature type="DNA-binding region" description="H-T-H motif" evidence="4">
    <location>
        <begin position="40"/>
        <end position="59"/>
    </location>
</feature>
<dbReference type="PROSITE" id="PS50977">
    <property type="entry name" value="HTH_TETR_2"/>
    <property type="match status" value="1"/>
</dbReference>